<keyword evidence="2" id="KW-0808">Transferase</keyword>
<evidence type="ECO:0000259" key="1">
    <source>
        <dbReference type="Pfam" id="PF07727"/>
    </source>
</evidence>
<proteinExistence type="predicted"/>
<comment type="caution">
    <text evidence="2">The sequence shown here is derived from an EMBL/GenBank/DDBJ whole genome shotgun (WGS) entry which is preliminary data.</text>
</comment>
<dbReference type="InterPro" id="IPR013103">
    <property type="entry name" value="RVT_2"/>
</dbReference>
<protein>
    <submittedName>
        <fullName evidence="2">Reverse transcriptase (RNA-dependent DNA polymerase)</fullName>
    </submittedName>
</protein>
<dbReference type="Proteomes" id="UP000704712">
    <property type="component" value="Unassembled WGS sequence"/>
</dbReference>
<dbReference type="Pfam" id="PF07727">
    <property type="entry name" value="RVT_2"/>
    <property type="match status" value="1"/>
</dbReference>
<feature type="domain" description="Reverse transcriptase Ty1/copia-type" evidence="1">
    <location>
        <begin position="48"/>
        <end position="159"/>
    </location>
</feature>
<keyword evidence="2" id="KW-0695">RNA-directed DNA polymerase</keyword>
<sequence length="159" mass="17862">MVHAQAFLVTGEIIKEPLNLTEAKRSPQWMQWKQAIDDEISSLFANGAFEWVDPPNGVRVLDHTLQFRLKAGAVENVERFKACLCARGDKQVWIVHFIETYAPVAGLVTVRVFFVIVVKLKLQVRQGDVPAAYVKADLPEEIYVKPVPGYAQQGDEGKI</sequence>
<accession>A0A8S9U858</accession>
<reference evidence="2" key="1">
    <citation type="submission" date="2020-03" db="EMBL/GenBank/DDBJ databases">
        <title>Hybrid Assembly of Korean Phytophthora infestans isolates.</title>
        <authorList>
            <person name="Prokchorchik M."/>
            <person name="Lee Y."/>
            <person name="Seo J."/>
            <person name="Cho J.-H."/>
            <person name="Park Y.-E."/>
            <person name="Jang D.-C."/>
            <person name="Im J.-S."/>
            <person name="Choi J.-G."/>
            <person name="Park H.-J."/>
            <person name="Lee G.-B."/>
            <person name="Lee Y.-G."/>
            <person name="Hong S.-Y."/>
            <person name="Cho K."/>
            <person name="Sohn K.H."/>
        </authorList>
    </citation>
    <scope>NUCLEOTIDE SEQUENCE</scope>
    <source>
        <strain evidence="2">KR_2_A2</strain>
    </source>
</reference>
<evidence type="ECO:0000313" key="3">
    <source>
        <dbReference type="Proteomes" id="UP000704712"/>
    </source>
</evidence>
<dbReference type="EMBL" id="JAACNO010001876">
    <property type="protein sequence ID" value="KAF4137036.1"/>
    <property type="molecule type" value="Genomic_DNA"/>
</dbReference>
<name>A0A8S9U858_PHYIN</name>
<organism evidence="2 3">
    <name type="scientific">Phytophthora infestans</name>
    <name type="common">Potato late blight agent</name>
    <name type="synonym">Botrytis infestans</name>
    <dbReference type="NCBI Taxonomy" id="4787"/>
    <lineage>
        <taxon>Eukaryota</taxon>
        <taxon>Sar</taxon>
        <taxon>Stramenopiles</taxon>
        <taxon>Oomycota</taxon>
        <taxon>Peronosporomycetes</taxon>
        <taxon>Peronosporales</taxon>
        <taxon>Peronosporaceae</taxon>
        <taxon>Phytophthora</taxon>
    </lineage>
</organism>
<gene>
    <name evidence="2" type="ORF">GN958_ATG13757</name>
</gene>
<keyword evidence="2" id="KW-0548">Nucleotidyltransferase</keyword>
<evidence type="ECO:0000313" key="2">
    <source>
        <dbReference type="EMBL" id="KAF4137036.1"/>
    </source>
</evidence>
<dbReference type="AlphaFoldDB" id="A0A8S9U858"/>
<dbReference type="GO" id="GO:0003964">
    <property type="term" value="F:RNA-directed DNA polymerase activity"/>
    <property type="evidence" value="ECO:0007669"/>
    <property type="project" value="UniProtKB-KW"/>
</dbReference>